<dbReference type="SUPFAM" id="SSF51735">
    <property type="entry name" value="NAD(P)-binding Rossmann-fold domains"/>
    <property type="match status" value="1"/>
</dbReference>
<dbReference type="InterPro" id="IPR036291">
    <property type="entry name" value="NAD(P)-bd_dom_sf"/>
</dbReference>
<dbReference type="AlphaFoldDB" id="A0A1F4Y049"/>
<sequence length="319" mass="35232">MGWEVAVVDPAAVALERMRKDIYPARYGAWDGSIELYRLGEEPVSGFDIIMLGTPPDVRIQLARNLISELPQAMLLEKPLCPPSCKGLPEFAQEAAKAGIVCFVGYDHAVSPSVGFVRKLLSKKTIGEILTLDVEFREHWGGIFKAHPWLDGPADTYLGFTSRGGGASGEHSHALHLWHVFARAAGLGGIHDADSELHFSDEDVRTHFDNVAAFTLWSHSGVMGRVVQDVVTSPTRKWARVQGDCGFIEWACGTPDGDIVRWRDRETETSKVFPKNRPDDFWMEMMHIKSILIGETRIEDSPIALSSGIAVMDVLHVAS</sequence>
<gene>
    <name evidence="1" type="ORF">A3B33_00185</name>
</gene>
<name>A0A1F4Y049_9BACT</name>
<comment type="caution">
    <text evidence="1">The sequence shown here is derived from an EMBL/GenBank/DDBJ whole genome shotgun (WGS) entry which is preliminary data.</text>
</comment>
<reference evidence="1 2" key="1">
    <citation type="journal article" date="2016" name="Nat. Commun.">
        <title>Thousands of microbial genomes shed light on interconnected biogeochemical processes in an aquifer system.</title>
        <authorList>
            <person name="Anantharaman K."/>
            <person name="Brown C.T."/>
            <person name="Hug L.A."/>
            <person name="Sharon I."/>
            <person name="Castelle C.J."/>
            <person name="Probst A.J."/>
            <person name="Thomas B.C."/>
            <person name="Singh A."/>
            <person name="Wilkins M.J."/>
            <person name="Karaoz U."/>
            <person name="Brodie E.L."/>
            <person name="Williams K.H."/>
            <person name="Hubbard S.S."/>
            <person name="Banfield J.F."/>
        </authorList>
    </citation>
    <scope>NUCLEOTIDE SEQUENCE [LARGE SCALE GENOMIC DNA]</scope>
</reference>
<dbReference type="EMBL" id="MEWY01000003">
    <property type="protein sequence ID" value="OGC87355.1"/>
    <property type="molecule type" value="Genomic_DNA"/>
</dbReference>
<dbReference type="Gene3D" id="3.40.50.720">
    <property type="entry name" value="NAD(P)-binding Rossmann-like Domain"/>
    <property type="match status" value="1"/>
</dbReference>
<evidence type="ECO:0000313" key="2">
    <source>
        <dbReference type="Proteomes" id="UP000176943"/>
    </source>
</evidence>
<dbReference type="Gene3D" id="3.30.360.10">
    <property type="entry name" value="Dihydrodipicolinate Reductase, domain 2"/>
    <property type="match status" value="1"/>
</dbReference>
<organism evidence="1 2">
    <name type="scientific">Candidatus Adlerbacteria bacterium RIFCSPLOWO2_01_FULL_54_16</name>
    <dbReference type="NCBI Taxonomy" id="1797244"/>
    <lineage>
        <taxon>Bacteria</taxon>
        <taxon>Candidatus Adleribacteriota</taxon>
    </lineage>
</organism>
<proteinExistence type="predicted"/>
<evidence type="ECO:0008006" key="3">
    <source>
        <dbReference type="Google" id="ProtNLM"/>
    </source>
</evidence>
<protein>
    <recommendedName>
        <fullName evidence="3">Gfo/Idh/MocA-like oxidoreductase N-terminal domain-containing protein</fullName>
    </recommendedName>
</protein>
<evidence type="ECO:0000313" key="1">
    <source>
        <dbReference type="EMBL" id="OGC87355.1"/>
    </source>
</evidence>
<accession>A0A1F4Y049</accession>
<dbReference type="Proteomes" id="UP000176943">
    <property type="component" value="Unassembled WGS sequence"/>
</dbReference>
<dbReference type="SUPFAM" id="SSF55347">
    <property type="entry name" value="Glyceraldehyde-3-phosphate dehydrogenase-like, C-terminal domain"/>
    <property type="match status" value="1"/>
</dbReference>